<proteinExistence type="predicted"/>
<comment type="caution">
    <text evidence="1">The sequence shown here is derived from an EMBL/GenBank/DDBJ whole genome shotgun (WGS) entry which is preliminary data.</text>
</comment>
<feature type="non-terminal residue" evidence="1">
    <location>
        <position position="1"/>
    </location>
</feature>
<keyword evidence="2" id="KW-1185">Reference proteome</keyword>
<dbReference type="AlphaFoldDB" id="A0AAD6YYT4"/>
<protein>
    <submittedName>
        <fullName evidence="1">Uncharacterized protein</fullName>
    </submittedName>
</protein>
<sequence>ILLSSNKTQLTMFGNKTAYPVYMIIGNIPKEIRRQPSRRAYILLEYLPTSQFAPLRVAGAKGIPIASGDGAVRRGHRIVTYYIGDYPEQLVMTCVKTDWCPTCNLSTNALETVNRACYGTLRPSLPLLTRSRNAII</sequence>
<reference evidence="1" key="1">
    <citation type="submission" date="2023-03" db="EMBL/GenBank/DDBJ databases">
        <title>Massive genome expansion in bonnet fungi (Mycena s.s.) driven by repeated elements and novel gene families across ecological guilds.</title>
        <authorList>
            <consortium name="Lawrence Berkeley National Laboratory"/>
            <person name="Harder C.B."/>
            <person name="Miyauchi S."/>
            <person name="Viragh M."/>
            <person name="Kuo A."/>
            <person name="Thoen E."/>
            <person name="Andreopoulos B."/>
            <person name="Lu D."/>
            <person name="Skrede I."/>
            <person name="Drula E."/>
            <person name="Henrissat B."/>
            <person name="Morin E."/>
            <person name="Kohler A."/>
            <person name="Barry K."/>
            <person name="LaButti K."/>
            <person name="Morin E."/>
            <person name="Salamov A."/>
            <person name="Lipzen A."/>
            <person name="Mereny Z."/>
            <person name="Hegedus B."/>
            <person name="Baldrian P."/>
            <person name="Stursova M."/>
            <person name="Weitz H."/>
            <person name="Taylor A."/>
            <person name="Grigoriev I.V."/>
            <person name="Nagy L.G."/>
            <person name="Martin F."/>
            <person name="Kauserud H."/>
        </authorList>
    </citation>
    <scope>NUCLEOTIDE SEQUENCE</scope>
    <source>
        <strain evidence="1">CBHHK002</strain>
    </source>
</reference>
<dbReference type="EMBL" id="JARIHO010000124">
    <property type="protein sequence ID" value="KAJ7301896.1"/>
    <property type="molecule type" value="Genomic_DNA"/>
</dbReference>
<dbReference type="Pfam" id="PF18759">
    <property type="entry name" value="Plavaka"/>
    <property type="match status" value="1"/>
</dbReference>
<dbReference type="Proteomes" id="UP001218218">
    <property type="component" value="Unassembled WGS sequence"/>
</dbReference>
<accession>A0AAD6YYT4</accession>
<organism evidence="1 2">
    <name type="scientific">Mycena albidolilacea</name>
    <dbReference type="NCBI Taxonomy" id="1033008"/>
    <lineage>
        <taxon>Eukaryota</taxon>
        <taxon>Fungi</taxon>
        <taxon>Dikarya</taxon>
        <taxon>Basidiomycota</taxon>
        <taxon>Agaricomycotina</taxon>
        <taxon>Agaricomycetes</taxon>
        <taxon>Agaricomycetidae</taxon>
        <taxon>Agaricales</taxon>
        <taxon>Marasmiineae</taxon>
        <taxon>Mycenaceae</taxon>
        <taxon>Mycena</taxon>
    </lineage>
</organism>
<name>A0AAD6YYT4_9AGAR</name>
<gene>
    <name evidence="1" type="ORF">DFH08DRAFT_723694</name>
</gene>
<evidence type="ECO:0000313" key="2">
    <source>
        <dbReference type="Proteomes" id="UP001218218"/>
    </source>
</evidence>
<dbReference type="InterPro" id="IPR041078">
    <property type="entry name" value="Plavaka"/>
</dbReference>
<evidence type="ECO:0000313" key="1">
    <source>
        <dbReference type="EMBL" id="KAJ7301896.1"/>
    </source>
</evidence>